<evidence type="ECO:0000313" key="2">
    <source>
        <dbReference type="EMBL" id="MST67646.1"/>
    </source>
</evidence>
<dbReference type="Gene3D" id="1.10.260.40">
    <property type="entry name" value="lambda repressor-like DNA-binding domains"/>
    <property type="match status" value="1"/>
</dbReference>
<dbReference type="Pfam" id="PF01381">
    <property type="entry name" value="HTH_3"/>
    <property type="match status" value="1"/>
</dbReference>
<protein>
    <submittedName>
        <fullName evidence="2">Helix-turn-helix transcriptional regulator</fullName>
    </submittedName>
</protein>
<dbReference type="RefSeq" id="WP_154433008.1">
    <property type="nucleotide sequence ID" value="NZ_VUMS01000033.1"/>
</dbReference>
<evidence type="ECO:0000313" key="3">
    <source>
        <dbReference type="Proteomes" id="UP000440513"/>
    </source>
</evidence>
<dbReference type="EMBL" id="VUMS01000033">
    <property type="protein sequence ID" value="MST67646.1"/>
    <property type="molecule type" value="Genomic_DNA"/>
</dbReference>
<dbReference type="GO" id="GO:0003677">
    <property type="term" value="F:DNA binding"/>
    <property type="evidence" value="ECO:0007669"/>
    <property type="project" value="InterPro"/>
</dbReference>
<dbReference type="PROSITE" id="PS50943">
    <property type="entry name" value="HTH_CROC1"/>
    <property type="match status" value="1"/>
</dbReference>
<sequence length="95" mass="10918">MITFGEKLRYLRRKNNLTQKELGMAVGFPENTADVRIAQYETNARMPREELLRKLAQVLGVQKEILTVPVLTKPKEFSATFFWMNEMGDGGGFHL</sequence>
<proteinExistence type="predicted"/>
<gene>
    <name evidence="2" type="ORF">FYJ57_13195</name>
</gene>
<dbReference type="Proteomes" id="UP000440513">
    <property type="component" value="Unassembled WGS sequence"/>
</dbReference>
<evidence type="ECO:0000259" key="1">
    <source>
        <dbReference type="PROSITE" id="PS50943"/>
    </source>
</evidence>
<feature type="domain" description="HTH cro/C1-type" evidence="1">
    <location>
        <begin position="8"/>
        <end position="66"/>
    </location>
</feature>
<dbReference type="AlphaFoldDB" id="A0A7X2P555"/>
<reference evidence="2 3" key="1">
    <citation type="submission" date="2019-08" db="EMBL/GenBank/DDBJ databases">
        <title>In-depth cultivation of the pig gut microbiome towards novel bacterial diversity and tailored functional studies.</title>
        <authorList>
            <person name="Wylensek D."/>
            <person name="Hitch T.C.A."/>
            <person name="Clavel T."/>
        </authorList>
    </citation>
    <scope>NUCLEOTIDE SEQUENCE [LARGE SCALE GENOMIC DNA]</scope>
    <source>
        <strain evidence="2 3">BSM-380-WT-5A</strain>
    </source>
</reference>
<dbReference type="SMART" id="SM00530">
    <property type="entry name" value="HTH_XRE"/>
    <property type="match status" value="1"/>
</dbReference>
<dbReference type="InterPro" id="IPR010982">
    <property type="entry name" value="Lambda_DNA-bd_dom_sf"/>
</dbReference>
<dbReference type="CDD" id="cd00093">
    <property type="entry name" value="HTH_XRE"/>
    <property type="match status" value="1"/>
</dbReference>
<name>A0A7X2P555_9FIRM</name>
<accession>A0A7X2P555</accession>
<comment type="caution">
    <text evidence="2">The sequence shown here is derived from an EMBL/GenBank/DDBJ whole genome shotgun (WGS) entry which is preliminary data.</text>
</comment>
<dbReference type="InterPro" id="IPR001387">
    <property type="entry name" value="Cro/C1-type_HTH"/>
</dbReference>
<dbReference type="SUPFAM" id="SSF47413">
    <property type="entry name" value="lambda repressor-like DNA-binding domains"/>
    <property type="match status" value="1"/>
</dbReference>
<keyword evidence="3" id="KW-1185">Reference proteome</keyword>
<organism evidence="2 3">
    <name type="scientific">Oliverpabstia intestinalis</name>
    <dbReference type="NCBI Taxonomy" id="2606633"/>
    <lineage>
        <taxon>Bacteria</taxon>
        <taxon>Bacillati</taxon>
        <taxon>Bacillota</taxon>
        <taxon>Clostridia</taxon>
        <taxon>Lachnospirales</taxon>
        <taxon>Lachnospiraceae</taxon>
        <taxon>Oliverpabstia</taxon>
    </lineage>
</organism>